<feature type="region of interest" description="Disordered" evidence="1">
    <location>
        <begin position="1"/>
        <end position="57"/>
    </location>
</feature>
<dbReference type="AlphaFoldDB" id="M2R4F6"/>
<name>M2R4F6_CERS8</name>
<evidence type="ECO:0000313" key="3">
    <source>
        <dbReference type="Proteomes" id="UP000016930"/>
    </source>
</evidence>
<feature type="compositionally biased region" description="Polar residues" evidence="1">
    <location>
        <begin position="8"/>
        <end position="22"/>
    </location>
</feature>
<evidence type="ECO:0000256" key="1">
    <source>
        <dbReference type="SAM" id="MobiDB-lite"/>
    </source>
</evidence>
<protein>
    <submittedName>
        <fullName evidence="2">Uncharacterized protein</fullName>
    </submittedName>
</protein>
<dbReference type="EMBL" id="KB445807">
    <property type="protein sequence ID" value="EMD33092.1"/>
    <property type="molecule type" value="Genomic_DNA"/>
</dbReference>
<accession>M2R4F6</accession>
<organism evidence="2 3">
    <name type="scientific">Ceriporiopsis subvermispora (strain B)</name>
    <name type="common">White-rot fungus</name>
    <name type="synonym">Gelatoporia subvermispora</name>
    <dbReference type="NCBI Taxonomy" id="914234"/>
    <lineage>
        <taxon>Eukaryota</taxon>
        <taxon>Fungi</taxon>
        <taxon>Dikarya</taxon>
        <taxon>Basidiomycota</taxon>
        <taxon>Agaricomycotina</taxon>
        <taxon>Agaricomycetes</taxon>
        <taxon>Polyporales</taxon>
        <taxon>Gelatoporiaceae</taxon>
        <taxon>Gelatoporia</taxon>
    </lineage>
</organism>
<evidence type="ECO:0000313" key="2">
    <source>
        <dbReference type="EMBL" id="EMD33092.1"/>
    </source>
</evidence>
<dbReference type="Proteomes" id="UP000016930">
    <property type="component" value="Unassembled WGS sequence"/>
</dbReference>
<dbReference type="HOGENOM" id="CLU_1245208_0_0_1"/>
<keyword evidence="3" id="KW-1185">Reference proteome</keyword>
<reference evidence="2 3" key="1">
    <citation type="journal article" date="2012" name="Proc. Natl. Acad. Sci. U.S.A.">
        <title>Comparative genomics of Ceriporiopsis subvermispora and Phanerochaete chrysosporium provide insight into selective ligninolysis.</title>
        <authorList>
            <person name="Fernandez-Fueyo E."/>
            <person name="Ruiz-Duenas F.J."/>
            <person name="Ferreira P."/>
            <person name="Floudas D."/>
            <person name="Hibbett D.S."/>
            <person name="Canessa P."/>
            <person name="Larrondo L.F."/>
            <person name="James T.Y."/>
            <person name="Seelenfreund D."/>
            <person name="Lobos S."/>
            <person name="Polanco R."/>
            <person name="Tello M."/>
            <person name="Honda Y."/>
            <person name="Watanabe T."/>
            <person name="Watanabe T."/>
            <person name="Ryu J.S."/>
            <person name="Kubicek C.P."/>
            <person name="Schmoll M."/>
            <person name="Gaskell J."/>
            <person name="Hammel K.E."/>
            <person name="St John F.J."/>
            <person name="Vanden Wymelenberg A."/>
            <person name="Sabat G."/>
            <person name="Splinter BonDurant S."/>
            <person name="Syed K."/>
            <person name="Yadav J.S."/>
            <person name="Doddapaneni H."/>
            <person name="Subramanian V."/>
            <person name="Lavin J.L."/>
            <person name="Oguiza J.A."/>
            <person name="Perez G."/>
            <person name="Pisabarro A.G."/>
            <person name="Ramirez L."/>
            <person name="Santoyo F."/>
            <person name="Master E."/>
            <person name="Coutinho P.M."/>
            <person name="Henrissat B."/>
            <person name="Lombard V."/>
            <person name="Magnuson J.K."/>
            <person name="Kuees U."/>
            <person name="Hori C."/>
            <person name="Igarashi K."/>
            <person name="Samejima M."/>
            <person name="Held B.W."/>
            <person name="Barry K.W."/>
            <person name="LaButti K.M."/>
            <person name="Lapidus A."/>
            <person name="Lindquist E.A."/>
            <person name="Lucas S.M."/>
            <person name="Riley R."/>
            <person name="Salamov A.A."/>
            <person name="Hoffmeister D."/>
            <person name="Schwenk D."/>
            <person name="Hadar Y."/>
            <person name="Yarden O."/>
            <person name="de Vries R.P."/>
            <person name="Wiebenga A."/>
            <person name="Stenlid J."/>
            <person name="Eastwood D."/>
            <person name="Grigoriev I.V."/>
            <person name="Berka R.M."/>
            <person name="Blanchette R.A."/>
            <person name="Kersten P."/>
            <person name="Martinez A.T."/>
            <person name="Vicuna R."/>
            <person name="Cullen D."/>
        </authorList>
    </citation>
    <scope>NUCLEOTIDE SEQUENCE [LARGE SCALE GENOMIC DNA]</scope>
    <source>
        <strain evidence="2 3">B</strain>
    </source>
</reference>
<gene>
    <name evidence="2" type="ORF">CERSUDRAFT_98700</name>
</gene>
<proteinExistence type="predicted"/>
<feature type="region of interest" description="Disordered" evidence="1">
    <location>
        <begin position="101"/>
        <end position="124"/>
    </location>
</feature>
<sequence length="222" mass="24486">MPSLCTPAHSSRTPRTAKSSSTRLERTYQPSARPHPPRVSTRQPLLAPRPQPPRDPARAYACGVVYLPDAGISDQGEVLGGSQASDAGAAPGILSWLFPNWPTRNAQTSPDKQRKRPRSGSSVVEAFSSGERICSIPAHSWRRDMPDNATSARVCIRRPVHRDVRRQRRTWDCSVDALHASPLILRLDLHRATSRVRTPGRASPPWGTSLIWPPLYSLSPLS</sequence>